<comment type="caution">
    <text evidence="3">The sequence shown here is derived from an EMBL/GenBank/DDBJ whole genome shotgun (WGS) entry which is preliminary data.</text>
</comment>
<evidence type="ECO:0000256" key="1">
    <source>
        <dbReference type="SAM" id="MobiDB-lite"/>
    </source>
</evidence>
<dbReference type="GO" id="GO:0008757">
    <property type="term" value="F:S-adenosylmethionine-dependent methyltransferase activity"/>
    <property type="evidence" value="ECO:0007669"/>
    <property type="project" value="InterPro"/>
</dbReference>
<feature type="region of interest" description="Disordered" evidence="1">
    <location>
        <begin position="1"/>
        <end position="20"/>
    </location>
</feature>
<dbReference type="Proteomes" id="UP000298513">
    <property type="component" value="Unassembled WGS sequence"/>
</dbReference>
<dbReference type="InterPro" id="IPR041698">
    <property type="entry name" value="Methyltransf_25"/>
</dbReference>
<dbReference type="InterPro" id="IPR049645">
    <property type="entry name" value="GPPMT_Stmyces"/>
</dbReference>
<evidence type="ECO:0000313" key="3">
    <source>
        <dbReference type="EMBL" id="TGN77127.1"/>
    </source>
</evidence>
<keyword evidence="3" id="KW-0808">Transferase</keyword>
<dbReference type="InterPro" id="IPR029063">
    <property type="entry name" value="SAM-dependent_MTases_sf"/>
</dbReference>
<sequence length="329" mass="36481">MPPTPIATTCRTTGDGPSRATVTAVPEHRHLCTKESPLTTVPAPTAPAVAVPAQSTYQHRVAEYWNAEENPVNLELGKVDDLYHHHYGIGAADLSVLDEPDPGRRRERITAELHRLEHAQAELLAAHLGPLSPADRVFDAGCGRGGGSVTAHLRYGCHADGVTISAKQCDFANEQARARGIDAKVRYHHRNMLDTGFETGAYAASWNNESTMYVELDLLFAEHARLLRRGGRYVTITGCYNNTYGQASREVSLINAHYICDIHPRSEYFKAMARNRLVPVHVEDLTAATIPYWELRKEADHLVTGIEDAFLDAYRNGSFQYLLIVVDRV</sequence>
<evidence type="ECO:0000259" key="2">
    <source>
        <dbReference type="Pfam" id="PF13649"/>
    </source>
</evidence>
<reference evidence="3 4" key="1">
    <citation type="submission" date="2019-04" db="EMBL/GenBank/DDBJ databases">
        <title>Streptomyces sp. nov. Bv016 isolated from bark of Buahinia variegata.</title>
        <authorList>
            <person name="Kanchanasin P."/>
            <person name="Tanasupawat S."/>
            <person name="Yuki M."/>
            <person name="Kudo T."/>
        </authorList>
    </citation>
    <scope>NUCLEOTIDE SEQUENCE [LARGE SCALE GENOMIC DNA]</scope>
    <source>
        <strain evidence="3 4">JCM 4765</strain>
    </source>
</reference>
<evidence type="ECO:0000313" key="4">
    <source>
        <dbReference type="Proteomes" id="UP000298513"/>
    </source>
</evidence>
<gene>
    <name evidence="3" type="ORF">E5082_27910</name>
</gene>
<dbReference type="NCBIfam" id="NF041943">
    <property type="entry name" value="GPPMT_Stmyces"/>
    <property type="match status" value="1"/>
</dbReference>
<organism evidence="3 4">
    <name type="scientific">Streptomyces griseoluteus</name>
    <dbReference type="NCBI Taxonomy" id="29306"/>
    <lineage>
        <taxon>Bacteria</taxon>
        <taxon>Bacillati</taxon>
        <taxon>Actinomycetota</taxon>
        <taxon>Actinomycetes</taxon>
        <taxon>Kitasatosporales</taxon>
        <taxon>Streptomycetaceae</taxon>
        <taxon>Streptomyces</taxon>
    </lineage>
</organism>
<dbReference type="Pfam" id="PF13649">
    <property type="entry name" value="Methyltransf_25"/>
    <property type="match status" value="1"/>
</dbReference>
<dbReference type="Gene3D" id="3.40.50.150">
    <property type="entry name" value="Vaccinia Virus protein VP39"/>
    <property type="match status" value="1"/>
</dbReference>
<keyword evidence="3" id="KW-0489">Methyltransferase</keyword>
<protein>
    <submittedName>
        <fullName evidence="3">Methyltransferase domain-containing protein</fullName>
    </submittedName>
</protein>
<accession>A0A4Z1D5D7</accession>
<dbReference type="CDD" id="cd02440">
    <property type="entry name" value="AdoMet_MTases"/>
    <property type="match status" value="1"/>
</dbReference>
<dbReference type="AlphaFoldDB" id="A0A4Z1D5D7"/>
<keyword evidence="4" id="KW-1185">Reference proteome</keyword>
<dbReference type="InterPro" id="IPR050447">
    <property type="entry name" value="Erg6_SMT_methyltransf"/>
</dbReference>
<dbReference type="GO" id="GO:1904047">
    <property type="term" value="F:S-adenosyl-L-methionine binding"/>
    <property type="evidence" value="ECO:0007669"/>
    <property type="project" value="InterPro"/>
</dbReference>
<proteinExistence type="predicted"/>
<dbReference type="PANTHER" id="PTHR44068">
    <property type="entry name" value="ZGC:194242"/>
    <property type="match status" value="1"/>
</dbReference>
<dbReference type="SUPFAM" id="SSF53335">
    <property type="entry name" value="S-adenosyl-L-methionine-dependent methyltransferases"/>
    <property type="match status" value="1"/>
</dbReference>
<feature type="compositionally biased region" description="Polar residues" evidence="1">
    <location>
        <begin position="1"/>
        <end position="12"/>
    </location>
</feature>
<dbReference type="PANTHER" id="PTHR44068:SF11">
    <property type="entry name" value="GERANYL DIPHOSPHATE 2-C-METHYLTRANSFERASE"/>
    <property type="match status" value="1"/>
</dbReference>
<feature type="domain" description="Methyltransferase" evidence="2">
    <location>
        <begin position="137"/>
        <end position="231"/>
    </location>
</feature>
<dbReference type="GO" id="GO:0032259">
    <property type="term" value="P:methylation"/>
    <property type="evidence" value="ECO:0007669"/>
    <property type="project" value="UniProtKB-KW"/>
</dbReference>
<name>A0A4Z1D5D7_STRGP</name>
<dbReference type="GO" id="GO:0000287">
    <property type="term" value="F:magnesium ion binding"/>
    <property type="evidence" value="ECO:0007669"/>
    <property type="project" value="InterPro"/>
</dbReference>
<dbReference type="EMBL" id="SRRU01000011">
    <property type="protein sequence ID" value="TGN77127.1"/>
    <property type="molecule type" value="Genomic_DNA"/>
</dbReference>